<name>A0AAD1ZNP1_9LAMI</name>
<evidence type="ECO:0000256" key="1">
    <source>
        <dbReference type="PROSITE-ProRule" id="PRU00117"/>
    </source>
</evidence>
<accession>A0AAD1ZNP1</accession>
<dbReference type="PROSITE" id="PS50084">
    <property type="entry name" value="KH_TYPE_1"/>
    <property type="match status" value="1"/>
</dbReference>
<dbReference type="EMBL" id="OU503045">
    <property type="protein sequence ID" value="CAI9770347.1"/>
    <property type="molecule type" value="Genomic_DNA"/>
</dbReference>
<keyword evidence="1" id="KW-0694">RNA-binding</keyword>
<dbReference type="SMART" id="SM00322">
    <property type="entry name" value="KH"/>
    <property type="match status" value="1"/>
</dbReference>
<dbReference type="AlphaFoldDB" id="A0AAD1ZNP1"/>
<organism evidence="4 5">
    <name type="scientific">Fraxinus pennsylvanica</name>
    <dbReference type="NCBI Taxonomy" id="56036"/>
    <lineage>
        <taxon>Eukaryota</taxon>
        <taxon>Viridiplantae</taxon>
        <taxon>Streptophyta</taxon>
        <taxon>Embryophyta</taxon>
        <taxon>Tracheophyta</taxon>
        <taxon>Spermatophyta</taxon>
        <taxon>Magnoliopsida</taxon>
        <taxon>eudicotyledons</taxon>
        <taxon>Gunneridae</taxon>
        <taxon>Pentapetalae</taxon>
        <taxon>asterids</taxon>
        <taxon>lamiids</taxon>
        <taxon>Lamiales</taxon>
        <taxon>Oleaceae</taxon>
        <taxon>Oleeae</taxon>
        <taxon>Fraxinus</taxon>
    </lineage>
</organism>
<evidence type="ECO:0000256" key="2">
    <source>
        <dbReference type="SAM" id="MobiDB-lite"/>
    </source>
</evidence>
<protein>
    <recommendedName>
        <fullName evidence="3">K Homology domain-containing protein</fullName>
    </recommendedName>
</protein>
<feature type="domain" description="K Homology" evidence="3">
    <location>
        <begin position="86"/>
        <end position="161"/>
    </location>
</feature>
<feature type="compositionally biased region" description="Polar residues" evidence="2">
    <location>
        <begin position="1"/>
        <end position="21"/>
    </location>
</feature>
<dbReference type="SUPFAM" id="SSF54791">
    <property type="entry name" value="Eukaryotic type KH-domain (KH-domain type I)"/>
    <property type="match status" value="1"/>
</dbReference>
<proteinExistence type="predicted"/>
<dbReference type="InterPro" id="IPR036612">
    <property type="entry name" value="KH_dom_type_1_sf"/>
</dbReference>
<dbReference type="Pfam" id="PF00013">
    <property type="entry name" value="KH_1"/>
    <property type="match status" value="1"/>
</dbReference>
<evidence type="ECO:0000259" key="3">
    <source>
        <dbReference type="SMART" id="SM00322"/>
    </source>
</evidence>
<dbReference type="Gene3D" id="3.30.1370.10">
    <property type="entry name" value="K Homology domain, type 1"/>
    <property type="match status" value="1"/>
</dbReference>
<dbReference type="GO" id="GO:0003723">
    <property type="term" value="F:RNA binding"/>
    <property type="evidence" value="ECO:0007669"/>
    <property type="project" value="UniProtKB-UniRule"/>
</dbReference>
<feature type="region of interest" description="Disordered" evidence="2">
    <location>
        <begin position="1"/>
        <end position="80"/>
    </location>
</feature>
<gene>
    <name evidence="4" type="ORF">FPE_LOCUS17616</name>
</gene>
<dbReference type="InterPro" id="IPR004087">
    <property type="entry name" value="KH_dom"/>
</dbReference>
<reference evidence="4" key="1">
    <citation type="submission" date="2023-05" db="EMBL/GenBank/DDBJ databases">
        <authorList>
            <person name="Huff M."/>
        </authorList>
    </citation>
    <scope>NUCLEOTIDE SEQUENCE</scope>
</reference>
<dbReference type="Proteomes" id="UP000834106">
    <property type="component" value="Chromosome 10"/>
</dbReference>
<dbReference type="InterPro" id="IPR004088">
    <property type="entry name" value="KH_dom_type_1"/>
</dbReference>
<keyword evidence="5" id="KW-1185">Reference proteome</keyword>
<evidence type="ECO:0000313" key="4">
    <source>
        <dbReference type="EMBL" id="CAI9770347.1"/>
    </source>
</evidence>
<sequence length="164" mass="17767">MANPETPGNINSSPNPNTSLPVATEPLPYPPPSSATMTSDNPSGSTTAVNTRNNLKRPREEDTAEGAAVETSTDVPAPKRRVKATHDVIYRIVVPSRQIGKVIGRVGHRIQKIRDDSKATIKIADAISRHEERVIIISSKDSDNVFSDAENALHQIVSLILKVM</sequence>
<evidence type="ECO:0000313" key="5">
    <source>
        <dbReference type="Proteomes" id="UP000834106"/>
    </source>
</evidence>
<feature type="compositionally biased region" description="Polar residues" evidence="2">
    <location>
        <begin position="34"/>
        <end position="53"/>
    </location>
</feature>